<evidence type="ECO:0000256" key="3">
    <source>
        <dbReference type="ARBA" id="ARBA00032861"/>
    </source>
</evidence>
<proteinExistence type="inferred from homology"/>
<dbReference type="PANTHER" id="PTHR34474">
    <property type="entry name" value="SIGNAL TRANSDUCTION PROTEIN TRAP"/>
    <property type="match status" value="1"/>
</dbReference>
<dbReference type="SUPFAM" id="SSF54909">
    <property type="entry name" value="Dimeric alpha+beta barrel"/>
    <property type="match status" value="1"/>
</dbReference>
<dbReference type="Gene3D" id="3.30.70.100">
    <property type="match status" value="1"/>
</dbReference>
<keyword evidence="5" id="KW-0503">Monooxygenase</keyword>
<keyword evidence="5" id="KW-0560">Oxidoreductase</keyword>
<dbReference type="GO" id="GO:0004497">
    <property type="term" value="F:monooxygenase activity"/>
    <property type="evidence" value="ECO:0007669"/>
    <property type="project" value="UniProtKB-KW"/>
</dbReference>
<evidence type="ECO:0000313" key="5">
    <source>
        <dbReference type="EMBL" id="POA09250.1"/>
    </source>
</evidence>
<dbReference type="PROSITE" id="PS51725">
    <property type="entry name" value="ABM"/>
    <property type="match status" value="1"/>
</dbReference>
<dbReference type="InterPro" id="IPR011008">
    <property type="entry name" value="Dimeric_a/b-barrel"/>
</dbReference>
<dbReference type="PANTHER" id="PTHR34474:SF4">
    <property type="entry name" value="HEME OXYGENASE (STAPHYLOBILIN-PRODUCING) 1"/>
    <property type="match status" value="1"/>
</dbReference>
<dbReference type="Pfam" id="PF03992">
    <property type="entry name" value="ABM"/>
    <property type="match status" value="1"/>
</dbReference>
<gene>
    <name evidence="5" type="ORF">CD039_00365</name>
</gene>
<evidence type="ECO:0000259" key="4">
    <source>
        <dbReference type="PROSITE" id="PS51725"/>
    </source>
</evidence>
<keyword evidence="6" id="KW-1185">Reference proteome</keyword>
<dbReference type="RefSeq" id="WP_103370672.1">
    <property type="nucleotide sequence ID" value="NZ_CBCRVO010000001.1"/>
</dbReference>
<evidence type="ECO:0000256" key="2">
    <source>
        <dbReference type="ARBA" id="ARBA00018486"/>
    </source>
</evidence>
<sequence>MFMAENCLTLEKGSANETVERFYNRQGIENIQGFKDMFVTTTNNLKDFDEVKILTIWESEQSFKDWLQSDEFKEAHKNVRQHKEDSASPILQNSVSTYSIAYHYGKNA</sequence>
<comment type="caution">
    <text evidence="5">The sequence shown here is derived from an EMBL/GenBank/DDBJ whole genome shotgun (WGS) entry which is preliminary data.</text>
</comment>
<evidence type="ECO:0000256" key="1">
    <source>
        <dbReference type="ARBA" id="ARBA00009267"/>
    </source>
</evidence>
<comment type="similarity">
    <text evidence="1">Belongs to the TRAP family.</text>
</comment>
<dbReference type="AlphaFoldDB" id="A0A2K4FD13"/>
<dbReference type="EMBL" id="PPPX01000001">
    <property type="protein sequence ID" value="POA09250.1"/>
    <property type="molecule type" value="Genomic_DNA"/>
</dbReference>
<dbReference type="Proteomes" id="UP000242712">
    <property type="component" value="Unassembled WGS sequence"/>
</dbReference>
<protein>
    <recommendedName>
        <fullName evidence="2">Signal transduction protein TRAP</fullName>
    </recommendedName>
    <alternativeName>
        <fullName evidence="3">Target of RNAIII-activating protein</fullName>
    </alternativeName>
</protein>
<evidence type="ECO:0000313" key="6">
    <source>
        <dbReference type="Proteomes" id="UP000242712"/>
    </source>
</evidence>
<reference evidence="5 6" key="1">
    <citation type="submission" date="2017-08" db="EMBL/GenBank/DDBJ databases">
        <title>Draft genome sequences of 64 type strains of genus Staph aureus.</title>
        <authorList>
            <person name="Cole K."/>
            <person name="Golubchik T."/>
            <person name="Russell J."/>
            <person name="Foster D."/>
            <person name="Llewelyn M."/>
            <person name="Wilson D."/>
            <person name="Crook D."/>
            <person name="Paul J."/>
        </authorList>
    </citation>
    <scope>NUCLEOTIDE SEQUENCE [LARGE SCALE GENOMIC DNA]</scope>
    <source>
        <strain evidence="5 6">DSM 29875</strain>
    </source>
</reference>
<feature type="domain" description="ABM" evidence="4">
    <location>
        <begin position="2"/>
        <end position="91"/>
    </location>
</feature>
<organism evidence="5 6">
    <name type="scientific">Staphylococcus argensis</name>
    <dbReference type="NCBI Taxonomy" id="1607738"/>
    <lineage>
        <taxon>Bacteria</taxon>
        <taxon>Bacillati</taxon>
        <taxon>Bacillota</taxon>
        <taxon>Bacilli</taxon>
        <taxon>Bacillales</taxon>
        <taxon>Staphylococcaceae</taxon>
        <taxon>Staphylococcus</taxon>
    </lineage>
</organism>
<accession>A0A2K4FD13</accession>
<dbReference type="OrthoDB" id="384737at2"/>
<dbReference type="GeneID" id="98296798"/>
<dbReference type="InterPro" id="IPR050404">
    <property type="entry name" value="Heme-degrading_MO"/>
</dbReference>
<name>A0A2K4FD13_9STAP</name>
<dbReference type="InterPro" id="IPR007138">
    <property type="entry name" value="ABM_dom"/>
</dbReference>